<keyword evidence="7" id="KW-0676">Redox-active center</keyword>
<evidence type="ECO:0000259" key="11">
    <source>
        <dbReference type="PROSITE" id="PS51352"/>
    </source>
</evidence>
<evidence type="ECO:0000256" key="8">
    <source>
        <dbReference type="ARBA" id="ARBA00032824"/>
    </source>
</evidence>
<accession>A0A382NDN2</accession>
<evidence type="ECO:0000313" key="12">
    <source>
        <dbReference type="EMBL" id="SVC59166.1"/>
    </source>
</evidence>
<dbReference type="AlphaFoldDB" id="A0A382NDN2"/>
<dbReference type="GO" id="GO:0034599">
    <property type="term" value="P:cellular response to oxidative stress"/>
    <property type="evidence" value="ECO:0007669"/>
    <property type="project" value="TreeGrafter"/>
</dbReference>
<dbReference type="PIRSF" id="PIRSF000239">
    <property type="entry name" value="AHPC"/>
    <property type="match status" value="1"/>
</dbReference>
<protein>
    <recommendedName>
        <fullName evidence="2">thioredoxin-dependent peroxiredoxin</fullName>
        <ecNumber evidence="2">1.11.1.24</ecNumber>
    </recommendedName>
    <alternativeName>
        <fullName evidence="8">Thioredoxin peroxidase</fullName>
    </alternativeName>
</protein>
<keyword evidence="6" id="KW-1015">Disulfide bond</keyword>
<evidence type="ECO:0000256" key="9">
    <source>
        <dbReference type="ARBA" id="ARBA00038489"/>
    </source>
</evidence>
<dbReference type="FunFam" id="3.40.30.10:FF:000007">
    <property type="entry name" value="Thioredoxin-dependent thiol peroxidase"/>
    <property type="match status" value="1"/>
</dbReference>
<dbReference type="CDD" id="cd03017">
    <property type="entry name" value="PRX_BCP"/>
    <property type="match status" value="1"/>
</dbReference>
<dbReference type="EMBL" id="UINC01099695">
    <property type="protein sequence ID" value="SVC59166.1"/>
    <property type="molecule type" value="Genomic_DNA"/>
</dbReference>
<dbReference type="InterPro" id="IPR050924">
    <property type="entry name" value="Peroxiredoxin_BCP/PrxQ"/>
</dbReference>
<dbReference type="InterPro" id="IPR024706">
    <property type="entry name" value="Peroxiredoxin_AhpC-typ"/>
</dbReference>
<dbReference type="PROSITE" id="PS51352">
    <property type="entry name" value="THIOREDOXIN_2"/>
    <property type="match status" value="1"/>
</dbReference>
<dbReference type="InterPro" id="IPR000866">
    <property type="entry name" value="AhpC/TSA"/>
</dbReference>
<dbReference type="GO" id="GO:0008379">
    <property type="term" value="F:thioredoxin peroxidase activity"/>
    <property type="evidence" value="ECO:0007669"/>
    <property type="project" value="TreeGrafter"/>
</dbReference>
<evidence type="ECO:0000256" key="10">
    <source>
        <dbReference type="ARBA" id="ARBA00049091"/>
    </source>
</evidence>
<keyword evidence="4" id="KW-0049">Antioxidant</keyword>
<dbReference type="GO" id="GO:0005737">
    <property type="term" value="C:cytoplasm"/>
    <property type="evidence" value="ECO:0007669"/>
    <property type="project" value="TreeGrafter"/>
</dbReference>
<comment type="similarity">
    <text evidence="9">Belongs to the peroxiredoxin family. BCP/PrxQ subfamily.</text>
</comment>
<evidence type="ECO:0000256" key="4">
    <source>
        <dbReference type="ARBA" id="ARBA00022862"/>
    </source>
</evidence>
<keyword evidence="3" id="KW-0575">Peroxidase</keyword>
<dbReference type="EC" id="1.11.1.24" evidence="2"/>
<feature type="domain" description="Thioredoxin" evidence="11">
    <location>
        <begin position="5"/>
        <end position="156"/>
    </location>
</feature>
<dbReference type="GO" id="GO:0045454">
    <property type="term" value="P:cell redox homeostasis"/>
    <property type="evidence" value="ECO:0007669"/>
    <property type="project" value="TreeGrafter"/>
</dbReference>
<dbReference type="SUPFAM" id="SSF52833">
    <property type="entry name" value="Thioredoxin-like"/>
    <property type="match status" value="1"/>
</dbReference>
<evidence type="ECO:0000256" key="6">
    <source>
        <dbReference type="ARBA" id="ARBA00023157"/>
    </source>
</evidence>
<evidence type="ECO:0000256" key="5">
    <source>
        <dbReference type="ARBA" id="ARBA00023002"/>
    </source>
</evidence>
<keyword evidence="5" id="KW-0560">Oxidoreductase</keyword>
<dbReference type="InterPro" id="IPR013766">
    <property type="entry name" value="Thioredoxin_domain"/>
</dbReference>
<evidence type="ECO:0000256" key="7">
    <source>
        <dbReference type="ARBA" id="ARBA00023284"/>
    </source>
</evidence>
<evidence type="ECO:0000256" key="2">
    <source>
        <dbReference type="ARBA" id="ARBA00013017"/>
    </source>
</evidence>
<dbReference type="InterPro" id="IPR036249">
    <property type="entry name" value="Thioredoxin-like_sf"/>
</dbReference>
<gene>
    <name evidence="12" type="ORF">METZ01_LOCUS312020</name>
</gene>
<dbReference type="PANTHER" id="PTHR42801">
    <property type="entry name" value="THIOREDOXIN-DEPENDENT PEROXIDE REDUCTASE"/>
    <property type="match status" value="1"/>
</dbReference>
<dbReference type="PANTHER" id="PTHR42801:SF4">
    <property type="entry name" value="AHPC_TSA FAMILY PROTEIN"/>
    <property type="match status" value="1"/>
</dbReference>
<sequence length="156" mass="17394">MGKVLTVGDKAPSFALLANGGNKISMESLLGKWLILYFYPKDDTSGCTKEAIEFTRLLKKFGKLGAVVVGVSKDDVETHDKFVKKHKLGVKLLSDVEGYLCESYGVWVEKNMYGRKYMGIERATFLINSEGMIDRIWRKVKVTGHAEAVLNAVKQS</sequence>
<name>A0A382NDN2_9ZZZZ</name>
<dbReference type="Gene3D" id="3.40.30.10">
    <property type="entry name" value="Glutaredoxin"/>
    <property type="match status" value="1"/>
</dbReference>
<dbReference type="Pfam" id="PF00578">
    <property type="entry name" value="AhpC-TSA"/>
    <property type="match status" value="1"/>
</dbReference>
<evidence type="ECO:0000256" key="3">
    <source>
        <dbReference type="ARBA" id="ARBA00022559"/>
    </source>
</evidence>
<organism evidence="12">
    <name type="scientific">marine metagenome</name>
    <dbReference type="NCBI Taxonomy" id="408172"/>
    <lineage>
        <taxon>unclassified sequences</taxon>
        <taxon>metagenomes</taxon>
        <taxon>ecological metagenomes</taxon>
    </lineage>
</organism>
<proteinExistence type="inferred from homology"/>
<comment type="subunit">
    <text evidence="1">Monomer.</text>
</comment>
<comment type="catalytic activity">
    <reaction evidence="10">
        <text>a hydroperoxide + [thioredoxin]-dithiol = an alcohol + [thioredoxin]-disulfide + H2O</text>
        <dbReference type="Rhea" id="RHEA:62620"/>
        <dbReference type="Rhea" id="RHEA-COMP:10698"/>
        <dbReference type="Rhea" id="RHEA-COMP:10700"/>
        <dbReference type="ChEBI" id="CHEBI:15377"/>
        <dbReference type="ChEBI" id="CHEBI:29950"/>
        <dbReference type="ChEBI" id="CHEBI:30879"/>
        <dbReference type="ChEBI" id="CHEBI:35924"/>
        <dbReference type="ChEBI" id="CHEBI:50058"/>
        <dbReference type="EC" id="1.11.1.24"/>
    </reaction>
</comment>
<evidence type="ECO:0000256" key="1">
    <source>
        <dbReference type="ARBA" id="ARBA00011245"/>
    </source>
</evidence>
<reference evidence="12" key="1">
    <citation type="submission" date="2018-05" db="EMBL/GenBank/DDBJ databases">
        <authorList>
            <person name="Lanie J.A."/>
            <person name="Ng W.-L."/>
            <person name="Kazmierczak K.M."/>
            <person name="Andrzejewski T.M."/>
            <person name="Davidsen T.M."/>
            <person name="Wayne K.J."/>
            <person name="Tettelin H."/>
            <person name="Glass J.I."/>
            <person name="Rusch D."/>
            <person name="Podicherti R."/>
            <person name="Tsui H.-C.T."/>
            <person name="Winkler M.E."/>
        </authorList>
    </citation>
    <scope>NUCLEOTIDE SEQUENCE</scope>
</reference>